<accession>A0A392MTK8</accession>
<organism evidence="1 2">
    <name type="scientific">Trifolium medium</name>
    <dbReference type="NCBI Taxonomy" id="97028"/>
    <lineage>
        <taxon>Eukaryota</taxon>
        <taxon>Viridiplantae</taxon>
        <taxon>Streptophyta</taxon>
        <taxon>Embryophyta</taxon>
        <taxon>Tracheophyta</taxon>
        <taxon>Spermatophyta</taxon>
        <taxon>Magnoliopsida</taxon>
        <taxon>eudicotyledons</taxon>
        <taxon>Gunneridae</taxon>
        <taxon>Pentapetalae</taxon>
        <taxon>rosids</taxon>
        <taxon>fabids</taxon>
        <taxon>Fabales</taxon>
        <taxon>Fabaceae</taxon>
        <taxon>Papilionoideae</taxon>
        <taxon>50 kb inversion clade</taxon>
        <taxon>NPAAA clade</taxon>
        <taxon>Hologalegina</taxon>
        <taxon>IRL clade</taxon>
        <taxon>Trifolieae</taxon>
        <taxon>Trifolium</taxon>
    </lineage>
</organism>
<dbReference type="AlphaFoldDB" id="A0A392MTK8"/>
<evidence type="ECO:0000313" key="2">
    <source>
        <dbReference type="Proteomes" id="UP000265520"/>
    </source>
</evidence>
<sequence>DQAVVVKQEAQLVISPYGKERSSQQDAVGSS</sequence>
<name>A0A392MTK8_9FABA</name>
<reference evidence="1 2" key="1">
    <citation type="journal article" date="2018" name="Front. Plant Sci.">
        <title>Red Clover (Trifolium pratense) and Zigzag Clover (T. medium) - A Picture of Genomic Similarities and Differences.</title>
        <authorList>
            <person name="Dluhosova J."/>
            <person name="Istvanek J."/>
            <person name="Nedelnik J."/>
            <person name="Repkova J."/>
        </authorList>
    </citation>
    <scope>NUCLEOTIDE SEQUENCE [LARGE SCALE GENOMIC DNA]</scope>
    <source>
        <strain evidence="2">cv. 10/8</strain>
        <tissue evidence="1">Leaf</tissue>
    </source>
</reference>
<dbReference type="Proteomes" id="UP000265520">
    <property type="component" value="Unassembled WGS sequence"/>
</dbReference>
<comment type="caution">
    <text evidence="1">The sequence shown here is derived from an EMBL/GenBank/DDBJ whole genome shotgun (WGS) entry which is preliminary data.</text>
</comment>
<proteinExistence type="predicted"/>
<feature type="non-terminal residue" evidence="1">
    <location>
        <position position="1"/>
    </location>
</feature>
<protein>
    <submittedName>
        <fullName evidence="1">Uncharacterized protein</fullName>
    </submittedName>
</protein>
<dbReference type="EMBL" id="LXQA010018156">
    <property type="protein sequence ID" value="MCH90365.1"/>
    <property type="molecule type" value="Genomic_DNA"/>
</dbReference>
<gene>
    <name evidence="1" type="ORF">A2U01_0011280</name>
</gene>
<keyword evidence="2" id="KW-1185">Reference proteome</keyword>
<evidence type="ECO:0000313" key="1">
    <source>
        <dbReference type="EMBL" id="MCH90365.1"/>
    </source>
</evidence>